<feature type="domain" description="Ion transport" evidence="6">
    <location>
        <begin position="55"/>
        <end position="286"/>
    </location>
</feature>
<feature type="domain" description="Ion transport" evidence="6">
    <location>
        <begin position="408"/>
        <end position="610"/>
    </location>
</feature>
<evidence type="ECO:0000256" key="1">
    <source>
        <dbReference type="ARBA" id="ARBA00004141"/>
    </source>
</evidence>
<feature type="transmembrane region" description="Helical" evidence="5">
    <location>
        <begin position="87"/>
        <end position="103"/>
    </location>
</feature>
<feature type="transmembrane region" description="Helical" evidence="5">
    <location>
        <begin position="52"/>
        <end position="75"/>
    </location>
</feature>
<evidence type="ECO:0000256" key="4">
    <source>
        <dbReference type="ARBA" id="ARBA00023136"/>
    </source>
</evidence>
<keyword evidence="2 5" id="KW-0812">Transmembrane</keyword>
<dbReference type="Gene3D" id="1.10.287.70">
    <property type="match status" value="2"/>
</dbReference>
<proteinExistence type="predicted"/>
<name>X2AIS5_CAPTE</name>
<dbReference type="EnsemblMetazoa" id="CapteT214579">
    <property type="protein sequence ID" value="CapteP214579"/>
    <property type="gene ID" value="CapteG214579"/>
</dbReference>
<sequence>MDVIEELPEESPKSAEPSKDELLLASTLIQDAVKGHNMVYMSDSKSIQSYKLYNHPAFTITLQICIWGNLFLAIFEDPAVQSVAVPFWGTMLIEGIFMVFILCRLIHNSSFAGSAEFWKDPKNLIVMGTIALTFIDMMCYSMWSSLGGPSAHPIRWSRPLRPLFIINLPEGRQIRKAFRNIRRTLPDIFYVLLLFIASIAIFALLALKLMLKRNLHYPDGREYFTDYFEAFWDLYVLVTTANNPDVMMPAYDESKWFALFFTLYTIINLYVFMNVVLAVIYNNYKNHLKNEVKSNVYMKRRFLSKAFNLIKEWSDGQYVVSEKRWTQLMDLVHPNMAPEYIELLLCVLDDQGIRAIRKKEFLRLGDLLNVELKEVSLDESNVFDHAFPTVYKSKFSKLLCQIIKTKYFQWSFDVLILVNAFCIGFNINDAEWFFLAAFTVEILLTLYAHGPAKYFTRFWNLFDFLIITSSLLVTLIDSVVGNLDTRTRSLDILMVLRILRLVRLMGSFPRFRIILTTIVSIGPSIATYGGIIFVSANTRLVMVIYYIYAIIGMEIFQGTIKFYGYENLTQAEMFCGNPKLRGTEFYIKRYCNNNFNDIFHAMVLLFELMVATVENRIKDLGLGMGQKPKRKVKKVLDKEILVENMQTIEENGNVEFQKEVGETGPTKEFGLRFQLRDKGTKNVETLLQMMFEGEIDSGDEGLDFDENETEPNRMNRRMTLDEVL</sequence>
<dbReference type="GO" id="GO:0005216">
    <property type="term" value="F:monoatomic ion channel activity"/>
    <property type="evidence" value="ECO:0007669"/>
    <property type="project" value="InterPro"/>
</dbReference>
<dbReference type="HOGENOM" id="CLU_019500_0_0_1"/>
<keyword evidence="4 5" id="KW-0472">Membrane</keyword>
<reference evidence="8" key="2">
    <citation type="journal article" date="2013" name="Nature">
        <title>Insights into bilaterian evolution from three spiralian genomes.</title>
        <authorList>
            <person name="Simakov O."/>
            <person name="Marletaz F."/>
            <person name="Cho S.J."/>
            <person name="Edsinger-Gonzales E."/>
            <person name="Havlak P."/>
            <person name="Hellsten U."/>
            <person name="Kuo D.H."/>
            <person name="Larsson T."/>
            <person name="Lv J."/>
            <person name="Arendt D."/>
            <person name="Savage R."/>
            <person name="Osoegawa K."/>
            <person name="de Jong P."/>
            <person name="Grimwood J."/>
            <person name="Chapman J.A."/>
            <person name="Shapiro H."/>
            <person name="Aerts A."/>
            <person name="Otillar R.P."/>
            <person name="Terry A.Y."/>
            <person name="Boore J.L."/>
            <person name="Grigoriev I.V."/>
            <person name="Lindberg D.R."/>
            <person name="Seaver E.C."/>
            <person name="Weisblat D.A."/>
            <person name="Putnam N.H."/>
            <person name="Rokhsar D.S."/>
        </authorList>
    </citation>
    <scope>NUCLEOTIDE SEQUENCE</scope>
    <source>
        <strain evidence="8">I ESC-2004</strain>
    </source>
</reference>
<dbReference type="AlphaFoldDB" id="X2AIS5"/>
<dbReference type="PANTHER" id="PTHR46726">
    <property type="entry name" value="TWO PORE CHANNEL 3"/>
    <property type="match status" value="1"/>
</dbReference>
<feature type="transmembrane region" description="Helical" evidence="5">
    <location>
        <begin position="432"/>
        <end position="449"/>
    </location>
</feature>
<feature type="transmembrane region" description="Helical" evidence="5">
    <location>
        <begin position="461"/>
        <end position="483"/>
    </location>
</feature>
<feature type="transmembrane region" description="Helical" evidence="5">
    <location>
        <begin position="513"/>
        <end position="536"/>
    </location>
</feature>
<dbReference type="SUPFAM" id="SSF81324">
    <property type="entry name" value="Voltage-gated potassium channels"/>
    <property type="match status" value="2"/>
</dbReference>
<dbReference type="GO" id="GO:0016020">
    <property type="term" value="C:membrane"/>
    <property type="evidence" value="ECO:0007669"/>
    <property type="project" value="UniProtKB-SubCell"/>
</dbReference>
<dbReference type="Gene3D" id="1.20.120.350">
    <property type="entry name" value="Voltage-gated potassium channels. Chain C"/>
    <property type="match status" value="1"/>
</dbReference>
<evidence type="ECO:0000313" key="8">
    <source>
        <dbReference type="Proteomes" id="UP000014760"/>
    </source>
</evidence>
<reference evidence="7" key="3">
    <citation type="submission" date="2015-06" db="UniProtKB">
        <authorList>
            <consortium name="EnsemblMetazoa"/>
        </authorList>
    </citation>
    <scope>IDENTIFICATION</scope>
</reference>
<dbReference type="Proteomes" id="UP000014760">
    <property type="component" value="Unassembled WGS sequence"/>
</dbReference>
<dbReference type="EMBL" id="AMQN01012913">
    <property type="status" value="NOT_ANNOTATED_CDS"/>
    <property type="molecule type" value="Genomic_DNA"/>
</dbReference>
<evidence type="ECO:0000256" key="3">
    <source>
        <dbReference type="ARBA" id="ARBA00022989"/>
    </source>
</evidence>
<evidence type="ECO:0000256" key="2">
    <source>
        <dbReference type="ARBA" id="ARBA00022692"/>
    </source>
</evidence>
<evidence type="ECO:0000259" key="6">
    <source>
        <dbReference type="Pfam" id="PF00520"/>
    </source>
</evidence>
<feature type="transmembrane region" description="Helical" evidence="5">
    <location>
        <begin position="542"/>
        <end position="563"/>
    </location>
</feature>
<organism evidence="7 8">
    <name type="scientific">Capitella teleta</name>
    <name type="common">Polychaete worm</name>
    <dbReference type="NCBI Taxonomy" id="283909"/>
    <lineage>
        <taxon>Eukaryota</taxon>
        <taxon>Metazoa</taxon>
        <taxon>Spiralia</taxon>
        <taxon>Lophotrochozoa</taxon>
        <taxon>Annelida</taxon>
        <taxon>Polychaeta</taxon>
        <taxon>Sedentaria</taxon>
        <taxon>Scolecida</taxon>
        <taxon>Capitellidae</taxon>
        <taxon>Capitella</taxon>
    </lineage>
</organism>
<protein>
    <recommendedName>
        <fullName evidence="6">Ion transport domain-containing protein</fullName>
    </recommendedName>
</protein>
<accession>X2AIS5</accession>
<dbReference type="InterPro" id="IPR027359">
    <property type="entry name" value="Volt_channel_dom_sf"/>
</dbReference>
<keyword evidence="8" id="KW-1185">Reference proteome</keyword>
<evidence type="ECO:0000256" key="5">
    <source>
        <dbReference type="SAM" id="Phobius"/>
    </source>
</evidence>
<comment type="subcellular location">
    <subcellularLocation>
        <location evidence="1">Membrane</location>
        <topology evidence="1">Multi-pass membrane protein</topology>
    </subcellularLocation>
</comment>
<feature type="transmembrane region" description="Helical" evidence="5">
    <location>
        <begin position="407"/>
        <end position="426"/>
    </location>
</feature>
<dbReference type="PANTHER" id="PTHR46726:SF1">
    <property type="entry name" value="TWO-PORE CALCIUM CHANNEL 3"/>
    <property type="match status" value="1"/>
</dbReference>
<dbReference type="OMA" id="EVVFDMY"/>
<dbReference type="InterPro" id="IPR005821">
    <property type="entry name" value="Ion_trans_dom"/>
</dbReference>
<dbReference type="Pfam" id="PF00520">
    <property type="entry name" value="Ion_trans"/>
    <property type="match status" value="2"/>
</dbReference>
<evidence type="ECO:0000313" key="7">
    <source>
        <dbReference type="EnsemblMetazoa" id="CapteP214579"/>
    </source>
</evidence>
<keyword evidence="3 5" id="KW-1133">Transmembrane helix</keyword>
<feature type="transmembrane region" description="Helical" evidence="5">
    <location>
        <begin position="188"/>
        <end position="211"/>
    </location>
</feature>
<feature type="transmembrane region" description="Helical" evidence="5">
    <location>
        <begin position="256"/>
        <end position="281"/>
    </location>
</feature>
<reference evidence="8" key="1">
    <citation type="submission" date="2012-12" db="EMBL/GenBank/DDBJ databases">
        <authorList>
            <person name="Hellsten U."/>
            <person name="Grimwood J."/>
            <person name="Chapman J.A."/>
            <person name="Shapiro H."/>
            <person name="Aerts A."/>
            <person name="Otillar R.P."/>
            <person name="Terry A.Y."/>
            <person name="Boore J.L."/>
            <person name="Simakov O."/>
            <person name="Marletaz F."/>
            <person name="Cho S.-J."/>
            <person name="Edsinger-Gonzales E."/>
            <person name="Havlak P."/>
            <person name="Kuo D.-H."/>
            <person name="Larsson T."/>
            <person name="Lv J."/>
            <person name="Arendt D."/>
            <person name="Savage R."/>
            <person name="Osoegawa K."/>
            <person name="de Jong P."/>
            <person name="Lindberg D.R."/>
            <person name="Seaver E.C."/>
            <person name="Weisblat D.A."/>
            <person name="Putnam N.H."/>
            <person name="Grigoriev I.V."/>
            <person name="Rokhsar D.S."/>
        </authorList>
    </citation>
    <scope>NUCLEOTIDE SEQUENCE</scope>
    <source>
        <strain evidence="8">I ESC-2004</strain>
    </source>
</reference>